<feature type="compositionally biased region" description="Low complexity" evidence="1">
    <location>
        <begin position="28"/>
        <end position="61"/>
    </location>
</feature>
<gene>
    <name evidence="4" type="ORF">B8V81_4168</name>
</gene>
<feature type="signal peptide" evidence="2">
    <location>
        <begin position="1"/>
        <end position="22"/>
    </location>
</feature>
<dbReference type="SMART" id="SM00909">
    <property type="entry name" value="Germane"/>
    <property type="match status" value="1"/>
</dbReference>
<evidence type="ECO:0000256" key="1">
    <source>
        <dbReference type="SAM" id="MobiDB-lite"/>
    </source>
</evidence>
<keyword evidence="5" id="KW-1185">Reference proteome</keyword>
<proteinExistence type="predicted"/>
<dbReference type="OrthoDB" id="1954033at2"/>
<protein>
    <recommendedName>
        <fullName evidence="3">GerMN domain-containing protein</fullName>
    </recommendedName>
</protein>
<dbReference type="EMBL" id="NFEZ01000004">
    <property type="protein sequence ID" value="PLT45737.1"/>
    <property type="molecule type" value="Genomic_DNA"/>
</dbReference>
<evidence type="ECO:0000313" key="5">
    <source>
        <dbReference type="Proteomes" id="UP000234789"/>
    </source>
</evidence>
<sequence length="211" mass="21584">MKQPRFKLAALLAAAAVTAALAGCGAKAPEGGAGASSPSPSPSPAATAAPSLSPSPQTAEGSGDGASAGSGAEAQLQKATIQIYQTDSELLELKAFDAEISYKSDADKLAAALEALAGADRDGYLSLWQGVEFRSVQLKDGAAQVDLTLPDDARLGGSGEQLAIDSLARTAFQFPEIESLDVTVDGEAVESLMGHVELEHPIKRASYEGRR</sequence>
<dbReference type="RefSeq" id="WP_043111586.1">
    <property type="nucleotide sequence ID" value="NZ_BIMM01000012.1"/>
</dbReference>
<dbReference type="Pfam" id="PF10646">
    <property type="entry name" value="Germane"/>
    <property type="match status" value="1"/>
</dbReference>
<evidence type="ECO:0000259" key="3">
    <source>
        <dbReference type="SMART" id="SM00909"/>
    </source>
</evidence>
<evidence type="ECO:0000256" key="2">
    <source>
        <dbReference type="SAM" id="SignalP"/>
    </source>
</evidence>
<name>A0A2N5N5V0_9BACL</name>
<dbReference type="Proteomes" id="UP000234789">
    <property type="component" value="Unassembled WGS sequence"/>
</dbReference>
<accession>A0A2N5N5V0</accession>
<comment type="caution">
    <text evidence="4">The sequence shown here is derived from an EMBL/GenBank/DDBJ whole genome shotgun (WGS) entry which is preliminary data.</text>
</comment>
<dbReference type="AlphaFoldDB" id="A0A2N5N5V0"/>
<feature type="region of interest" description="Disordered" evidence="1">
    <location>
        <begin position="28"/>
        <end position="73"/>
    </location>
</feature>
<dbReference type="PROSITE" id="PS51257">
    <property type="entry name" value="PROKAR_LIPOPROTEIN"/>
    <property type="match status" value="1"/>
</dbReference>
<organism evidence="4 5">
    <name type="scientific">Paenibacillus pasadenensis</name>
    <dbReference type="NCBI Taxonomy" id="217090"/>
    <lineage>
        <taxon>Bacteria</taxon>
        <taxon>Bacillati</taxon>
        <taxon>Bacillota</taxon>
        <taxon>Bacilli</taxon>
        <taxon>Bacillales</taxon>
        <taxon>Paenibacillaceae</taxon>
        <taxon>Paenibacillus</taxon>
    </lineage>
</organism>
<evidence type="ECO:0000313" key="4">
    <source>
        <dbReference type="EMBL" id="PLT45737.1"/>
    </source>
</evidence>
<keyword evidence="2" id="KW-0732">Signal</keyword>
<reference evidence="4 5" key="1">
    <citation type="submission" date="2017-05" db="EMBL/GenBank/DDBJ databases">
        <title>Functional genome analysis of Paenibacillus pasadenensis strain R16: insights on endophytic life style and antifungal activity.</title>
        <authorList>
            <person name="Passera A."/>
            <person name="Marcolungo L."/>
            <person name="Casati P."/>
            <person name="Brasca M."/>
            <person name="Quaglino F."/>
            <person name="Delledonne M."/>
        </authorList>
    </citation>
    <scope>NUCLEOTIDE SEQUENCE [LARGE SCALE GENOMIC DNA]</scope>
    <source>
        <strain evidence="4 5">R16</strain>
    </source>
</reference>
<feature type="chain" id="PRO_5038400649" description="GerMN domain-containing protein" evidence="2">
    <location>
        <begin position="23"/>
        <end position="211"/>
    </location>
</feature>
<dbReference type="InterPro" id="IPR019606">
    <property type="entry name" value="GerMN"/>
</dbReference>
<feature type="domain" description="GerMN" evidence="3">
    <location>
        <begin position="109"/>
        <end position="193"/>
    </location>
</feature>